<evidence type="ECO:0000256" key="1">
    <source>
        <dbReference type="SAM" id="Phobius"/>
    </source>
</evidence>
<keyword evidence="1" id="KW-1133">Transmembrane helix</keyword>
<reference evidence="4" key="1">
    <citation type="journal article" date="2019" name="Int. J. Syst. Evol. Microbiol.">
        <title>The Global Catalogue of Microorganisms (GCM) 10K type strain sequencing project: providing services to taxonomists for standard genome sequencing and annotation.</title>
        <authorList>
            <consortium name="The Broad Institute Genomics Platform"/>
            <consortium name="The Broad Institute Genome Sequencing Center for Infectious Disease"/>
            <person name="Wu L."/>
            <person name="Ma J."/>
        </authorList>
    </citation>
    <scope>NUCLEOTIDE SEQUENCE [LARGE SCALE GENOMIC DNA]</scope>
    <source>
        <strain evidence="4">CCUG 49452</strain>
    </source>
</reference>
<evidence type="ECO:0000313" key="4">
    <source>
        <dbReference type="Proteomes" id="UP001596001"/>
    </source>
</evidence>
<protein>
    <submittedName>
        <fullName evidence="3">NfeD family protein</fullName>
    </submittedName>
</protein>
<keyword evidence="1" id="KW-0812">Transmembrane</keyword>
<feature type="transmembrane region" description="Helical" evidence="1">
    <location>
        <begin position="47"/>
        <end position="67"/>
    </location>
</feature>
<name>A0ABV9QAY3_9BURK</name>
<feature type="transmembrane region" description="Helical" evidence="1">
    <location>
        <begin position="7"/>
        <end position="27"/>
    </location>
</feature>
<keyword evidence="4" id="KW-1185">Reference proteome</keyword>
<dbReference type="Proteomes" id="UP001596001">
    <property type="component" value="Unassembled WGS sequence"/>
</dbReference>
<gene>
    <name evidence="3" type="ORF">ACFO6X_03345</name>
</gene>
<feature type="domain" description="NfeD-like C-terminal" evidence="2">
    <location>
        <begin position="84"/>
        <end position="140"/>
    </location>
</feature>
<keyword evidence="1" id="KW-0472">Membrane</keyword>
<evidence type="ECO:0000313" key="3">
    <source>
        <dbReference type="EMBL" id="MFC4788023.1"/>
    </source>
</evidence>
<comment type="caution">
    <text evidence="3">The sequence shown here is derived from an EMBL/GenBank/DDBJ whole genome shotgun (WGS) entry which is preliminary data.</text>
</comment>
<dbReference type="Pfam" id="PF01957">
    <property type="entry name" value="NfeD"/>
    <property type="match status" value="1"/>
</dbReference>
<accession>A0ABV9QAY3</accession>
<evidence type="ECO:0000259" key="2">
    <source>
        <dbReference type="Pfam" id="PF01957"/>
    </source>
</evidence>
<dbReference type="EMBL" id="JBHSHJ010000002">
    <property type="protein sequence ID" value="MFC4788023.1"/>
    <property type="molecule type" value="Genomic_DNA"/>
</dbReference>
<sequence length="141" mass="15094">MDDSTLWWLLAGAIVIAELLTGTFYLLMLALGATAGALAAHWGLGQAVQIMSAAIVGGGAVVLCQWYRRRRPGDPSPRSDRSVNLDIGEVVHIEGWNADGTALVRYRGAQWTAIHRPGTTPRTGAHRVAELVGSRLLVDPV</sequence>
<organism evidence="3 4">
    <name type="scientific">Giesbergeria sinuosa</name>
    <dbReference type="NCBI Taxonomy" id="80883"/>
    <lineage>
        <taxon>Bacteria</taxon>
        <taxon>Pseudomonadati</taxon>
        <taxon>Pseudomonadota</taxon>
        <taxon>Betaproteobacteria</taxon>
        <taxon>Burkholderiales</taxon>
        <taxon>Comamonadaceae</taxon>
        <taxon>Giesbergeria</taxon>
    </lineage>
</organism>
<proteinExistence type="predicted"/>
<dbReference type="RefSeq" id="WP_382430045.1">
    <property type="nucleotide sequence ID" value="NZ_JBHSHJ010000002.1"/>
</dbReference>
<dbReference type="InterPro" id="IPR002810">
    <property type="entry name" value="NfeD-like_C"/>
</dbReference>